<proteinExistence type="predicted"/>
<feature type="compositionally biased region" description="Pro residues" evidence="1">
    <location>
        <begin position="143"/>
        <end position="153"/>
    </location>
</feature>
<dbReference type="EMBL" id="VSRR010021382">
    <property type="protein sequence ID" value="MPC63884.1"/>
    <property type="molecule type" value="Genomic_DNA"/>
</dbReference>
<feature type="compositionally biased region" description="Pro residues" evidence="1">
    <location>
        <begin position="105"/>
        <end position="124"/>
    </location>
</feature>
<organism evidence="2 3">
    <name type="scientific">Portunus trituberculatus</name>
    <name type="common">Swimming crab</name>
    <name type="synonym">Neptunus trituberculatus</name>
    <dbReference type="NCBI Taxonomy" id="210409"/>
    <lineage>
        <taxon>Eukaryota</taxon>
        <taxon>Metazoa</taxon>
        <taxon>Ecdysozoa</taxon>
        <taxon>Arthropoda</taxon>
        <taxon>Crustacea</taxon>
        <taxon>Multicrustacea</taxon>
        <taxon>Malacostraca</taxon>
        <taxon>Eumalacostraca</taxon>
        <taxon>Eucarida</taxon>
        <taxon>Decapoda</taxon>
        <taxon>Pleocyemata</taxon>
        <taxon>Brachyura</taxon>
        <taxon>Eubrachyura</taxon>
        <taxon>Portunoidea</taxon>
        <taxon>Portunidae</taxon>
        <taxon>Portuninae</taxon>
        <taxon>Portunus</taxon>
    </lineage>
</organism>
<accession>A0A5B7H4V4</accession>
<protein>
    <submittedName>
        <fullName evidence="2">Uncharacterized protein</fullName>
    </submittedName>
</protein>
<evidence type="ECO:0000313" key="2">
    <source>
        <dbReference type="EMBL" id="MPC63884.1"/>
    </source>
</evidence>
<name>A0A5B7H4V4_PORTR</name>
<sequence length="153" mass="16655">MWKELLHARTVTFAPPLVSRTDSLWKCNSVPPSINTPVVSLTSRVSSSPPRPHVVTWAPRAGGRLVPVETNAPDNQKKRTRQFLIELTGVLRRPATHLTTHPALRPHPPLSSPPIAPPLVPPPSIYIQHPLTVPSPSSGTQTRPPPSTIFPVA</sequence>
<keyword evidence="3" id="KW-1185">Reference proteome</keyword>
<comment type="caution">
    <text evidence="2">The sequence shown here is derived from an EMBL/GenBank/DDBJ whole genome shotgun (WGS) entry which is preliminary data.</text>
</comment>
<evidence type="ECO:0000313" key="3">
    <source>
        <dbReference type="Proteomes" id="UP000324222"/>
    </source>
</evidence>
<gene>
    <name evidence="2" type="ORF">E2C01_057992</name>
</gene>
<dbReference type="AlphaFoldDB" id="A0A5B7H4V4"/>
<dbReference type="Proteomes" id="UP000324222">
    <property type="component" value="Unassembled WGS sequence"/>
</dbReference>
<evidence type="ECO:0000256" key="1">
    <source>
        <dbReference type="SAM" id="MobiDB-lite"/>
    </source>
</evidence>
<feature type="region of interest" description="Disordered" evidence="1">
    <location>
        <begin position="98"/>
        <end position="153"/>
    </location>
</feature>
<reference evidence="2 3" key="1">
    <citation type="submission" date="2019-05" db="EMBL/GenBank/DDBJ databases">
        <title>Another draft genome of Portunus trituberculatus and its Hox gene families provides insights of decapod evolution.</title>
        <authorList>
            <person name="Jeong J.-H."/>
            <person name="Song I."/>
            <person name="Kim S."/>
            <person name="Choi T."/>
            <person name="Kim D."/>
            <person name="Ryu S."/>
            <person name="Kim W."/>
        </authorList>
    </citation>
    <scope>NUCLEOTIDE SEQUENCE [LARGE SCALE GENOMIC DNA]</scope>
    <source>
        <tissue evidence="2">Muscle</tissue>
    </source>
</reference>